<dbReference type="RefSeq" id="WP_015182979.1">
    <property type="nucleotide sequence ID" value="NC_019738.1"/>
</dbReference>
<sequence length="1224" mass="134767">MPLKNFATIDGNEAVARVAYRLSEVIAIYPITPASPMGEWADAWASAAQPNLWGTVPSVVEMQSEAGAAGTVHGALQAGTLTTTFTASQGLLLMIPNLYKIAGELTPAVIHIAARSLAAQGLSIFGDHSDVMAVRGTGCGLLCSASVQEAQDLAAIATRATLESRIPFLHFFDGFRTSHEIQKVELLSDDDLRAFIPNELILAHRDRALTPDRPVIRGTAQNPDVYFQARETVNRFYNACPGIVQQAMDEFAQLTGRQYQLYEYHGDPAAEQVIILMGSGCETVHETVDYLNARGAKVGVLKVRLYRPFDGTRLVAALPESVKAIAVLDRAKEPGSTGEPLYLDVLSALVESNRQTIQVVGGRYGLSSKEFTPAMVKAVFDNLTVDQPLNHFTVGIYDDVTHTSLNYDPSFSIEPDNVVRAIFYGLGSDGTVGANKNSIKIIGEETDNYAQGYFVYDSKKSGSVTVSHLRFGPQLIRSIYLVDSANFVACHQWEFVEKFDLLGTAKPEAVFLLNSPYNSEETWRRLPERLRAQILEKQLKFYVINASQVAREVGMGRHINTVMQVCFFAIAGVLPREEAIARIKQSIRKTYGKKGETIVEMNLKAVDRTLDNLYEVEYQNYQQAAIPSQVGEAPSPVPDTAPAFVRDVLGKMMARQGDDLPVSALPIDGTYPSGTSKWEKRNIAQEIPVWDADVCVQCGKCVMMCPHAVIRSKVYEPEALENAPETFKSANAKDHDWTNLKFTIQVAAEDCTGCGLCVDICPAKNRAEPRKKAINMAPQLPLREQERENWDFFLNLPNPDRSKLKLHKIAQQQMQEPLFEFSGACAGCGETPYVKLVSQLFGDRMLVANATGCSSIYGGNLPTTPWTHNAEGRGPAWSNSLFEDNAEFGLGFRVAIDKQMEYARELLQELSSSMNGSSPIPVDLASAILNAEQKDEADIVEQRERVAILKQHLEEWCNQLEGDQNLKSKIQTLKSLADYLVKKSVWLIGGDGWAYDIGYGGLDHVIASGRNVNILVLDTEVYSNTGGQMSKATPRGAVAKFAAGGKPAPKKDLGLMAMTYGNVYVASVAMGARDEHTLKAFLEAESYNGPSLIIAYSHCVAHGIDMTTGMQQQKAVVESGRWLLYRYDPRRTERGENPLILDSRSPKISVEQAMYSENRFKMLTRTKPEDAKRLVELAQADVNTRWQMYQYLAAQHLGKPNGHHDGHTDAGATSSKQSEPSTAQ</sequence>
<comment type="catalytic activity">
    <reaction evidence="10 11">
        <text>oxidized [flavodoxin] + pyruvate + CoA + 2 H(+) = reduced [flavodoxin] + acetyl-CoA + CO2</text>
        <dbReference type="Rhea" id="RHEA:44140"/>
        <dbReference type="Rhea" id="RHEA-COMP:10622"/>
        <dbReference type="Rhea" id="RHEA-COMP:10623"/>
        <dbReference type="ChEBI" id="CHEBI:15361"/>
        <dbReference type="ChEBI" id="CHEBI:15378"/>
        <dbReference type="ChEBI" id="CHEBI:16526"/>
        <dbReference type="ChEBI" id="CHEBI:57287"/>
        <dbReference type="ChEBI" id="CHEBI:57288"/>
        <dbReference type="ChEBI" id="CHEBI:57618"/>
        <dbReference type="ChEBI" id="CHEBI:58210"/>
    </reaction>
</comment>
<comment type="cofactor">
    <cofactor evidence="14">
        <name>[4Fe-4S] cluster</name>
        <dbReference type="ChEBI" id="CHEBI:49883"/>
    </cofactor>
    <text evidence="14">Binds 3 [4Fe-4S] clusters per subunit.</text>
</comment>
<feature type="site" description="Important for catalytic activity" evidence="13">
    <location>
        <position position="65"/>
    </location>
</feature>
<feature type="binding site" evidence="14">
    <location>
        <position position="751"/>
    </location>
    <ligand>
        <name>[4Fe-4S] cluster</name>
        <dbReference type="ChEBI" id="CHEBI:49883"/>
        <label>2</label>
    </ligand>
</feature>
<dbReference type="eggNOG" id="COG1014">
    <property type="taxonomic scope" value="Bacteria"/>
</dbReference>
<keyword evidence="3 14" id="KW-0004">4Fe-4S</keyword>
<keyword evidence="8 14" id="KW-0411">Iron-sulfur</keyword>
<dbReference type="STRING" id="1173027.Mic7113_3074"/>
<dbReference type="Pfam" id="PF17147">
    <property type="entry name" value="PFOR_II"/>
    <property type="match status" value="1"/>
</dbReference>
<dbReference type="OrthoDB" id="9794954at2"/>
<dbReference type="CDD" id="cd07034">
    <property type="entry name" value="TPP_PYR_PFOR_IOR-alpha_like"/>
    <property type="match status" value="1"/>
</dbReference>
<dbReference type="InterPro" id="IPR029061">
    <property type="entry name" value="THDP-binding"/>
</dbReference>
<feature type="binding site" evidence="12">
    <location>
        <position position="830"/>
    </location>
    <ligand>
        <name>thiamine diphosphate</name>
        <dbReference type="ChEBI" id="CHEBI:58937"/>
    </ligand>
</feature>
<feature type="site" description="Important for catalytic activity" evidence="13">
    <location>
        <position position="1024"/>
    </location>
</feature>
<feature type="domain" description="4Fe-4S ferredoxin-type" evidence="16">
    <location>
        <begin position="686"/>
        <end position="715"/>
    </location>
</feature>
<comment type="function">
    <text evidence="11">Oxidoreductase required for the transfer of electrons from pyruvate to flavodoxin.</text>
</comment>
<dbReference type="EC" id="1.2.7.-" evidence="11"/>
<feature type="binding site" evidence="14">
    <location>
        <position position="695"/>
    </location>
    <ligand>
        <name>[4Fe-4S] cluster</name>
        <dbReference type="ChEBI" id="CHEBI:49883"/>
        <label>1</label>
    </ligand>
</feature>
<dbReference type="FunFam" id="3.40.920.10:FF:000001">
    <property type="entry name" value="Pyruvate:ferredoxin (Flavodoxin) oxidoreductase"/>
    <property type="match status" value="1"/>
</dbReference>
<feature type="binding site" evidence="14">
    <location>
        <position position="701"/>
    </location>
    <ligand>
        <name>[4Fe-4S] cluster</name>
        <dbReference type="ChEBI" id="CHEBI:49883"/>
        <label>1</label>
    </ligand>
</feature>
<dbReference type="InterPro" id="IPR011895">
    <property type="entry name" value="Pyrv_flavodox_OxRed"/>
</dbReference>
<dbReference type="Gene3D" id="3.40.50.920">
    <property type="match status" value="1"/>
</dbReference>
<feature type="site" description="Important for catalytic activity" evidence="13">
    <location>
        <position position="32"/>
    </location>
</feature>
<keyword evidence="6 11" id="KW-0560">Oxidoreductase</keyword>
<keyword evidence="4 14" id="KW-0479">Metal-binding</keyword>
<feature type="binding site" evidence="14">
    <location>
        <position position="1099"/>
    </location>
    <ligand>
        <name>[4Fe-4S] cluster</name>
        <dbReference type="ChEBI" id="CHEBI:49883"/>
        <label>3</label>
    </ligand>
</feature>
<feature type="binding site" evidence="14">
    <location>
        <position position="761"/>
    </location>
    <ligand>
        <name>[4Fe-4S] cluster</name>
        <dbReference type="ChEBI" id="CHEBI:49883"/>
        <label>1</label>
    </ligand>
</feature>
<name>K9WGA1_9CYAN</name>
<dbReference type="InterPro" id="IPR017896">
    <property type="entry name" value="4Fe4S_Fe-S-bd"/>
</dbReference>
<evidence type="ECO:0000256" key="2">
    <source>
        <dbReference type="ARBA" id="ARBA00022448"/>
    </source>
</evidence>
<evidence type="ECO:0000256" key="8">
    <source>
        <dbReference type="ARBA" id="ARBA00023014"/>
    </source>
</evidence>
<evidence type="ECO:0000313" key="17">
    <source>
        <dbReference type="EMBL" id="AFZ18831.1"/>
    </source>
</evidence>
<feature type="binding site" evidence="14">
    <location>
        <position position="705"/>
    </location>
    <ligand>
        <name>[4Fe-4S] cluster</name>
        <dbReference type="ChEBI" id="CHEBI:49883"/>
        <label>2</label>
    </ligand>
</feature>
<dbReference type="GO" id="GO:0006979">
    <property type="term" value="P:response to oxidative stress"/>
    <property type="evidence" value="ECO:0007669"/>
    <property type="project" value="TreeGrafter"/>
</dbReference>
<feature type="binding site" evidence="14">
    <location>
        <position position="698"/>
    </location>
    <ligand>
        <name>[4Fe-4S] cluster</name>
        <dbReference type="ChEBI" id="CHEBI:49883"/>
        <label>1</label>
    </ligand>
</feature>
<keyword evidence="2 11" id="KW-0813">Transport</keyword>
<evidence type="ECO:0000256" key="5">
    <source>
        <dbReference type="ARBA" id="ARBA00022982"/>
    </source>
</evidence>
<dbReference type="Pfam" id="PF13484">
    <property type="entry name" value="Fer4_16"/>
    <property type="match status" value="1"/>
</dbReference>
<evidence type="ECO:0000256" key="1">
    <source>
        <dbReference type="ARBA" id="ARBA00009032"/>
    </source>
</evidence>
<reference evidence="17 18" key="1">
    <citation type="submission" date="2012-06" db="EMBL/GenBank/DDBJ databases">
        <title>Finished chromosome of genome of Microcoleus sp. PCC 7113.</title>
        <authorList>
            <consortium name="US DOE Joint Genome Institute"/>
            <person name="Gugger M."/>
            <person name="Coursin T."/>
            <person name="Rippka R."/>
            <person name="Tandeau De Marsac N."/>
            <person name="Huntemann M."/>
            <person name="Wei C.-L."/>
            <person name="Han J."/>
            <person name="Detter J.C."/>
            <person name="Han C."/>
            <person name="Tapia R."/>
            <person name="Chen A."/>
            <person name="Kyrpides N."/>
            <person name="Mavromatis K."/>
            <person name="Markowitz V."/>
            <person name="Szeto E."/>
            <person name="Ivanova N."/>
            <person name="Pagani I."/>
            <person name="Pati A."/>
            <person name="Goodwin L."/>
            <person name="Nordberg H.P."/>
            <person name="Cantor M.N."/>
            <person name="Hua S.X."/>
            <person name="Woyke T."/>
            <person name="Kerfeld C.A."/>
        </authorList>
    </citation>
    <scope>NUCLEOTIDE SEQUENCE [LARGE SCALE GENOMIC DNA]</scope>
    <source>
        <strain evidence="17 18">PCC 7113</strain>
    </source>
</reference>
<dbReference type="GO" id="GO:0030976">
    <property type="term" value="F:thiamine pyrophosphate binding"/>
    <property type="evidence" value="ECO:0007669"/>
    <property type="project" value="InterPro"/>
</dbReference>
<dbReference type="NCBIfam" id="TIGR02176">
    <property type="entry name" value="pyruv_ox_red"/>
    <property type="match status" value="1"/>
</dbReference>
<dbReference type="Gene3D" id="3.40.50.970">
    <property type="match status" value="2"/>
</dbReference>
<dbReference type="Gene3D" id="3.40.920.10">
    <property type="entry name" value="Pyruvate-ferredoxin oxidoreductase, PFOR, domain III"/>
    <property type="match status" value="1"/>
</dbReference>
<protein>
    <recommendedName>
        <fullName evidence="11">Pyruvate-flavodoxin oxidoreductase</fullName>
        <ecNumber evidence="11">1.2.7.-</ecNumber>
    </recommendedName>
</protein>
<organism evidence="17 18">
    <name type="scientific">Allocoleopsis franciscana PCC 7113</name>
    <dbReference type="NCBI Taxonomy" id="1173027"/>
    <lineage>
        <taxon>Bacteria</taxon>
        <taxon>Bacillati</taxon>
        <taxon>Cyanobacteriota</taxon>
        <taxon>Cyanophyceae</taxon>
        <taxon>Coleofasciculales</taxon>
        <taxon>Coleofasciculaceae</taxon>
        <taxon>Allocoleopsis</taxon>
        <taxon>Allocoleopsis franciscana</taxon>
    </lineage>
</organism>
<dbReference type="FunFam" id="3.40.50.970:FF:000041">
    <property type="entry name" value="Pyruvate:ferredoxin (Flavodoxin) oxidoreductase"/>
    <property type="match status" value="1"/>
</dbReference>
<dbReference type="GO" id="GO:0051539">
    <property type="term" value="F:4 iron, 4 sulfur cluster binding"/>
    <property type="evidence" value="ECO:0007669"/>
    <property type="project" value="UniProtKB-KW"/>
</dbReference>
<proteinExistence type="inferred from homology"/>
<dbReference type="eggNOG" id="COG1013">
    <property type="taxonomic scope" value="Bacteria"/>
</dbReference>
<feature type="compositionally biased region" description="Polar residues" evidence="15">
    <location>
        <begin position="1211"/>
        <end position="1224"/>
    </location>
</feature>
<dbReference type="SUPFAM" id="SSF52518">
    <property type="entry name" value="Thiamin diphosphate-binding fold (THDP-binding)"/>
    <property type="match status" value="2"/>
</dbReference>
<feature type="binding site" evidence="14">
    <location>
        <position position="757"/>
    </location>
    <ligand>
        <name>[4Fe-4S] cluster</name>
        <dbReference type="ChEBI" id="CHEBI:49883"/>
        <label>2</label>
    </ligand>
</feature>
<evidence type="ECO:0000256" key="11">
    <source>
        <dbReference type="PIRNR" id="PIRNR000159"/>
    </source>
</evidence>
<dbReference type="Gene3D" id="4.10.780.10">
    <property type="entry name" value="Pyruvate-flavodoxin oxidoreductase, EKR domain"/>
    <property type="match status" value="1"/>
</dbReference>
<dbReference type="PANTHER" id="PTHR32154:SF0">
    <property type="entry name" value="PYRUVATE-FLAVODOXIN OXIDOREDUCTASE-RELATED"/>
    <property type="match status" value="1"/>
</dbReference>
<feature type="binding site" evidence="12">
    <location>
        <position position="853"/>
    </location>
    <ligand>
        <name>thiamine diphosphate</name>
        <dbReference type="ChEBI" id="CHEBI:58937"/>
    </ligand>
</feature>
<dbReference type="PIRSF" id="PIRSF000159">
    <property type="entry name" value="NifJ"/>
    <property type="match status" value="1"/>
</dbReference>
<accession>K9WGA1</accession>
<dbReference type="FunFam" id="3.40.50.920:FF:000007">
    <property type="entry name" value="Pyruvate:ferredoxin (Flavodoxin) oxidoreductase"/>
    <property type="match status" value="1"/>
</dbReference>
<dbReference type="SUPFAM" id="SSF54862">
    <property type="entry name" value="4Fe-4S ferredoxins"/>
    <property type="match status" value="1"/>
</dbReference>
<feature type="binding site" evidence="12">
    <location>
        <begin position="1019"/>
        <end position="1024"/>
    </location>
    <ligand>
        <name>thiamine diphosphate</name>
        <dbReference type="ChEBI" id="CHEBI:58937"/>
    </ligand>
</feature>
<keyword evidence="5 11" id="KW-0249">Electron transport</keyword>
<dbReference type="InterPro" id="IPR037112">
    <property type="entry name" value="Pyrv-flavodox_OxR_EKR_sf"/>
</dbReference>
<dbReference type="Gene3D" id="3.30.70.20">
    <property type="match status" value="1"/>
</dbReference>
<dbReference type="HOGENOM" id="CLU_002569_0_0_3"/>
<evidence type="ECO:0000256" key="9">
    <source>
        <dbReference type="ARBA" id="ARBA00023231"/>
    </source>
</evidence>
<dbReference type="AlphaFoldDB" id="K9WGA1"/>
<feature type="site" description="Important for catalytic activity" evidence="13">
    <location>
        <position position="115"/>
    </location>
</feature>
<keyword evidence="17" id="KW-0670">Pyruvate</keyword>
<dbReference type="InterPro" id="IPR002880">
    <property type="entry name" value="Pyrv_Fd/Flavodoxin_OxRdtase_N"/>
</dbReference>
<evidence type="ECO:0000256" key="6">
    <source>
        <dbReference type="ARBA" id="ARBA00023002"/>
    </source>
</evidence>
<evidence type="ECO:0000256" key="7">
    <source>
        <dbReference type="ARBA" id="ARBA00023004"/>
    </source>
</evidence>
<dbReference type="SUPFAM" id="SSF53323">
    <property type="entry name" value="Pyruvate-ferredoxin oxidoreductase, PFOR, domain III"/>
    <property type="match status" value="1"/>
</dbReference>
<dbReference type="Pfam" id="PF02775">
    <property type="entry name" value="TPP_enzyme_C"/>
    <property type="match status" value="1"/>
</dbReference>
<dbReference type="KEGG" id="mic:Mic7113_3074"/>
<evidence type="ECO:0000256" key="12">
    <source>
        <dbReference type="PIRSR" id="PIRSR000159-1"/>
    </source>
</evidence>
<feature type="binding site" evidence="12">
    <location>
        <position position="32"/>
    </location>
    <ligand>
        <name>pyruvate</name>
        <dbReference type="ChEBI" id="CHEBI:15361"/>
    </ligand>
</feature>
<dbReference type="InterPro" id="IPR011766">
    <property type="entry name" value="TPP_enzyme_TPP-bd"/>
</dbReference>
<dbReference type="Pfam" id="PF10371">
    <property type="entry name" value="EKR"/>
    <property type="match status" value="1"/>
</dbReference>
<dbReference type="InterPro" id="IPR019456">
    <property type="entry name" value="Pyrv-flavodox_OxRtase_EKR"/>
</dbReference>
<dbReference type="PATRIC" id="fig|1173027.3.peg.3388"/>
<keyword evidence="7 14" id="KW-0408">Iron</keyword>
<feature type="binding site" evidence="14">
    <location>
        <position position="853"/>
    </location>
    <ligand>
        <name>[4Fe-4S] cluster</name>
        <dbReference type="ChEBI" id="CHEBI:49883"/>
        <label>3</label>
    </ligand>
</feature>
<dbReference type="Proteomes" id="UP000010471">
    <property type="component" value="Chromosome"/>
</dbReference>
<feature type="binding site" evidence="12">
    <location>
        <position position="115"/>
    </location>
    <ligand>
        <name>pyruvate</name>
        <dbReference type="ChEBI" id="CHEBI:15361"/>
    </ligand>
</feature>
<dbReference type="FunFam" id="3.40.50.970:FF:000012">
    <property type="entry name" value="Pyruvate:ferredoxin (Flavodoxin) oxidoreductase"/>
    <property type="match status" value="1"/>
</dbReference>
<evidence type="ECO:0000256" key="10">
    <source>
        <dbReference type="ARBA" id="ARBA00048963"/>
    </source>
</evidence>
<comment type="similarity">
    <text evidence="1 11">Belongs to the pyruvate:ferredoxin/flavodoxin oxidoreductase family.</text>
</comment>
<dbReference type="InterPro" id="IPR033412">
    <property type="entry name" value="PFOR_II"/>
</dbReference>
<evidence type="ECO:0000256" key="4">
    <source>
        <dbReference type="ARBA" id="ARBA00022723"/>
    </source>
</evidence>
<dbReference type="PANTHER" id="PTHR32154">
    <property type="entry name" value="PYRUVATE-FLAVODOXIN OXIDOREDUCTASE-RELATED"/>
    <property type="match status" value="1"/>
</dbReference>
<dbReference type="GO" id="GO:0005506">
    <property type="term" value="F:iron ion binding"/>
    <property type="evidence" value="ECO:0007669"/>
    <property type="project" value="InterPro"/>
</dbReference>
<feature type="binding site" evidence="14">
    <location>
        <position position="825"/>
    </location>
    <ligand>
        <name>[4Fe-4S] cluster</name>
        <dbReference type="ChEBI" id="CHEBI:49883"/>
        <label>3</label>
    </ligand>
</feature>
<keyword evidence="18" id="KW-1185">Reference proteome</keyword>
<dbReference type="InterPro" id="IPR002869">
    <property type="entry name" value="Pyrv_flavodox_OxRed_cen"/>
</dbReference>
<dbReference type="GO" id="GO:0043873">
    <property type="term" value="F:pyruvate-flavodoxin oxidoreductase activity"/>
    <property type="evidence" value="ECO:0007669"/>
    <property type="project" value="RHEA"/>
</dbReference>
<dbReference type="InterPro" id="IPR019752">
    <property type="entry name" value="Pyrv/ketoisovalerate_OxRed_cat"/>
</dbReference>
<dbReference type="GO" id="GO:0022900">
    <property type="term" value="P:electron transport chain"/>
    <property type="evidence" value="ECO:0007669"/>
    <property type="project" value="InterPro"/>
</dbReference>
<feature type="domain" description="4Fe-4S ferredoxin-type" evidence="16">
    <location>
        <begin position="742"/>
        <end position="772"/>
    </location>
</feature>
<feature type="region of interest" description="Disordered" evidence="15">
    <location>
        <begin position="1197"/>
        <end position="1224"/>
    </location>
</feature>
<dbReference type="InterPro" id="IPR009014">
    <property type="entry name" value="Transketo_C/PFOR_II"/>
</dbReference>
<dbReference type="SUPFAM" id="SSF52922">
    <property type="entry name" value="TK C-terminal domain-like"/>
    <property type="match status" value="1"/>
</dbReference>
<feature type="binding site" evidence="14">
    <location>
        <position position="828"/>
    </location>
    <ligand>
        <name>[4Fe-4S] cluster</name>
        <dbReference type="ChEBI" id="CHEBI:49883"/>
        <label>3</label>
    </ligand>
</feature>
<evidence type="ECO:0000259" key="16">
    <source>
        <dbReference type="PROSITE" id="PS51379"/>
    </source>
</evidence>
<evidence type="ECO:0000256" key="14">
    <source>
        <dbReference type="PIRSR" id="PIRSR000159-50"/>
    </source>
</evidence>
<dbReference type="EMBL" id="CP003630">
    <property type="protein sequence ID" value="AFZ18831.1"/>
    <property type="molecule type" value="Genomic_DNA"/>
</dbReference>
<feature type="binding site" evidence="12">
    <location>
        <position position="65"/>
    </location>
    <ligand>
        <name>thiamine diphosphate</name>
        <dbReference type="ChEBI" id="CHEBI:58937"/>
    </ligand>
</feature>
<dbReference type="Pfam" id="PF01855">
    <property type="entry name" value="POR_N"/>
    <property type="match status" value="1"/>
</dbReference>
<gene>
    <name evidence="17" type="ORF">Mic7113_3074</name>
</gene>
<evidence type="ECO:0000256" key="3">
    <source>
        <dbReference type="ARBA" id="ARBA00022485"/>
    </source>
</evidence>
<keyword evidence="9" id="KW-0535">Nitrogen fixation</keyword>
<dbReference type="FunFam" id="3.30.70.20:FF:000022">
    <property type="entry name" value="Pyruvate:ferredoxin (Flavodoxin) oxidoreductase"/>
    <property type="match status" value="1"/>
</dbReference>
<dbReference type="CDD" id="cd03377">
    <property type="entry name" value="TPP_PFOR_PNO"/>
    <property type="match status" value="1"/>
</dbReference>
<dbReference type="PROSITE" id="PS51379">
    <property type="entry name" value="4FE4S_FER_2"/>
    <property type="match status" value="2"/>
</dbReference>
<feature type="binding site" evidence="12">
    <location>
        <begin position="990"/>
        <end position="993"/>
    </location>
    <ligand>
        <name>thiamine diphosphate</name>
        <dbReference type="ChEBI" id="CHEBI:58937"/>
    </ligand>
</feature>
<evidence type="ECO:0000313" key="18">
    <source>
        <dbReference type="Proteomes" id="UP000010471"/>
    </source>
</evidence>
<feature type="binding site" evidence="14">
    <location>
        <position position="754"/>
    </location>
    <ligand>
        <name>[4Fe-4S] cluster</name>
        <dbReference type="ChEBI" id="CHEBI:49883"/>
        <label>2</label>
    </ligand>
</feature>
<dbReference type="eggNOG" id="COG0674">
    <property type="taxonomic scope" value="Bacteria"/>
</dbReference>
<dbReference type="eggNOG" id="COG1146">
    <property type="taxonomic scope" value="Bacteria"/>
</dbReference>
<evidence type="ECO:0000256" key="13">
    <source>
        <dbReference type="PIRSR" id="PIRSR000159-2"/>
    </source>
</evidence>
<dbReference type="InterPro" id="IPR017900">
    <property type="entry name" value="4Fe4S_Fe_S_CS"/>
</dbReference>
<dbReference type="InterPro" id="IPR050722">
    <property type="entry name" value="Pyruvate:ferred/Flavod_OxRd"/>
</dbReference>
<dbReference type="PROSITE" id="PS00198">
    <property type="entry name" value="4FE4S_FER_1"/>
    <property type="match status" value="1"/>
</dbReference>
<dbReference type="Pfam" id="PF01558">
    <property type="entry name" value="POR"/>
    <property type="match status" value="1"/>
</dbReference>
<evidence type="ECO:0000256" key="15">
    <source>
        <dbReference type="SAM" id="MobiDB-lite"/>
    </source>
</evidence>
<dbReference type="SMART" id="SM00890">
    <property type="entry name" value="EKR"/>
    <property type="match status" value="1"/>
</dbReference>